<dbReference type="EMBL" id="SNRY01008340">
    <property type="protein sequence ID" value="KAA6308717.1"/>
    <property type="molecule type" value="Genomic_DNA"/>
</dbReference>
<reference evidence="1" key="1">
    <citation type="submission" date="2019-03" db="EMBL/GenBank/DDBJ databases">
        <title>Single cell metagenomics reveals metabolic interactions within the superorganism composed of flagellate Streblomastix strix and complex community of Bacteroidetes bacteria on its surface.</title>
        <authorList>
            <person name="Treitli S.C."/>
            <person name="Kolisko M."/>
            <person name="Husnik F."/>
            <person name="Keeling P."/>
            <person name="Hampl V."/>
        </authorList>
    </citation>
    <scope>NUCLEOTIDE SEQUENCE</scope>
    <source>
        <strain evidence="1">STM</strain>
    </source>
</reference>
<name>A0A5J4PGY6_9ZZZZ</name>
<evidence type="ECO:0000313" key="1">
    <source>
        <dbReference type="EMBL" id="KAA6308717.1"/>
    </source>
</evidence>
<gene>
    <name evidence="1" type="ORF">EZS27_039665</name>
</gene>
<accession>A0A5J4PGY6</accession>
<dbReference type="AlphaFoldDB" id="A0A5J4PGY6"/>
<feature type="non-terminal residue" evidence="1">
    <location>
        <position position="1"/>
    </location>
</feature>
<proteinExistence type="predicted"/>
<organism evidence="1">
    <name type="scientific">termite gut metagenome</name>
    <dbReference type="NCBI Taxonomy" id="433724"/>
    <lineage>
        <taxon>unclassified sequences</taxon>
        <taxon>metagenomes</taxon>
        <taxon>organismal metagenomes</taxon>
    </lineage>
</organism>
<sequence>PTGKAARSAYNRVVYQITRFLKNKNINHFARTNLYKLANTKTYMFESKYEEANFHIFEKEIELLQPKFVIMLTSGLEEPFMEKLGEKHKKHTLEEKFEYKNKGKEHIKKIKCVKFDGLESIFITALHPQGKPEEKLVESITDLITATIQP</sequence>
<comment type="caution">
    <text evidence="1">The sequence shown here is derived from an EMBL/GenBank/DDBJ whole genome shotgun (WGS) entry which is preliminary data.</text>
</comment>
<protein>
    <submittedName>
        <fullName evidence="1">Uncharacterized protein</fullName>
    </submittedName>
</protein>